<keyword evidence="3" id="KW-0408">Iron</keyword>
<dbReference type="OrthoDB" id="4187999at2759"/>
<dbReference type="Gene3D" id="3.40.50.740">
    <property type="match status" value="1"/>
</dbReference>
<dbReference type="PROSITE" id="PS51669">
    <property type="entry name" value="4FE4S_MOW_BIS_MGD"/>
    <property type="match status" value="1"/>
</dbReference>
<organism evidence="6 7">
    <name type="scientific">Monascus purpureus</name>
    <name type="common">Red mold</name>
    <name type="synonym">Monascus anka</name>
    <dbReference type="NCBI Taxonomy" id="5098"/>
    <lineage>
        <taxon>Eukaryota</taxon>
        <taxon>Fungi</taxon>
        <taxon>Dikarya</taxon>
        <taxon>Ascomycota</taxon>
        <taxon>Pezizomycotina</taxon>
        <taxon>Eurotiomycetes</taxon>
        <taxon>Eurotiomycetidae</taxon>
        <taxon>Eurotiales</taxon>
        <taxon>Aspergillaceae</taxon>
        <taxon>Monascus</taxon>
    </lineage>
</organism>
<reference evidence="6 7" key="1">
    <citation type="submission" date="2019-06" db="EMBL/GenBank/DDBJ databases">
        <title>Wine fermentation using esterase from Monascus purpureus.</title>
        <authorList>
            <person name="Geng C."/>
            <person name="Zhang Y."/>
        </authorList>
    </citation>
    <scope>NUCLEOTIDE SEQUENCE [LARGE SCALE GENOMIC DNA]</scope>
    <source>
        <strain evidence="6">HQ1</strain>
    </source>
</reference>
<name>A0A507QQ19_MONPU</name>
<evidence type="ECO:0000313" key="7">
    <source>
        <dbReference type="Proteomes" id="UP000319663"/>
    </source>
</evidence>
<dbReference type="GO" id="GO:0016491">
    <property type="term" value="F:oxidoreductase activity"/>
    <property type="evidence" value="ECO:0007669"/>
    <property type="project" value="InterPro"/>
</dbReference>
<dbReference type="Pfam" id="PF04879">
    <property type="entry name" value="Molybdop_Fe4S4"/>
    <property type="match status" value="1"/>
</dbReference>
<keyword evidence="1" id="KW-0004">4Fe-4S</keyword>
<evidence type="ECO:0000256" key="4">
    <source>
        <dbReference type="ARBA" id="ARBA00023014"/>
    </source>
</evidence>
<keyword evidence="4" id="KW-0411">Iron-sulfur</keyword>
<dbReference type="STRING" id="5098.A0A507QQ19"/>
<dbReference type="InterPro" id="IPR050123">
    <property type="entry name" value="Prok_molybdopt-oxidoreductase"/>
</dbReference>
<dbReference type="Pfam" id="PF00384">
    <property type="entry name" value="Molybdopterin"/>
    <property type="match status" value="1"/>
</dbReference>
<dbReference type="InterPro" id="IPR006656">
    <property type="entry name" value="Mopterin_OxRdtase"/>
</dbReference>
<comment type="caution">
    <text evidence="6">The sequence shown here is derived from an EMBL/GenBank/DDBJ whole genome shotgun (WGS) entry which is preliminary data.</text>
</comment>
<dbReference type="PANTHER" id="PTHR43105:SF10">
    <property type="entry name" value="NADH-QUINONE OXIDOREDUCTASE SUBUNIT G"/>
    <property type="match status" value="1"/>
</dbReference>
<accession>A0A507QQ19</accession>
<evidence type="ECO:0000256" key="3">
    <source>
        <dbReference type="ARBA" id="ARBA00023004"/>
    </source>
</evidence>
<evidence type="ECO:0000259" key="5">
    <source>
        <dbReference type="PROSITE" id="PS51669"/>
    </source>
</evidence>
<dbReference type="EMBL" id="VIFY01000172">
    <property type="protein sequence ID" value="TQB69097.1"/>
    <property type="molecule type" value="Genomic_DNA"/>
</dbReference>
<dbReference type="AlphaFoldDB" id="A0A507QQ19"/>
<gene>
    <name evidence="6" type="ORF">MPDQ_002355</name>
</gene>
<dbReference type="SUPFAM" id="SSF53706">
    <property type="entry name" value="Formate dehydrogenase/DMSO reductase, domains 1-3"/>
    <property type="match status" value="1"/>
</dbReference>
<dbReference type="Proteomes" id="UP000319663">
    <property type="component" value="Unassembled WGS sequence"/>
</dbReference>
<proteinExistence type="predicted"/>
<sequence length="172" mass="19490">MAFESRDPIKDIWGPRTPYLHEWPHREDKFIEEEPDKWVQSACVLCSNGCGLDIGVKQSRVVGVRGRVTDRVNKGRLGPKGLKGWASINHPDRLTHPLVRKNGQLVQTSWDEAMSLIVEKAQDIRRRMTGHAIAFYTSGQLFLEEYYALAVIGKAGLNTLNMHVSSSRKAFF</sequence>
<dbReference type="InterPro" id="IPR006963">
    <property type="entry name" value="Mopterin_OxRdtase_4Fe-4S_dom"/>
</dbReference>
<evidence type="ECO:0000256" key="2">
    <source>
        <dbReference type="ARBA" id="ARBA00022723"/>
    </source>
</evidence>
<evidence type="ECO:0000256" key="1">
    <source>
        <dbReference type="ARBA" id="ARBA00022485"/>
    </source>
</evidence>
<dbReference type="GO" id="GO:0046872">
    <property type="term" value="F:metal ion binding"/>
    <property type="evidence" value="ECO:0007669"/>
    <property type="project" value="UniProtKB-KW"/>
</dbReference>
<dbReference type="Gene3D" id="2.20.25.90">
    <property type="entry name" value="ADC-like domains"/>
    <property type="match status" value="1"/>
</dbReference>
<protein>
    <recommendedName>
        <fullName evidence="5">4Fe-4S Mo/W bis-MGD-type domain-containing protein</fullName>
    </recommendedName>
</protein>
<dbReference type="PANTHER" id="PTHR43105">
    <property type="entry name" value="RESPIRATORY NITRATE REDUCTASE"/>
    <property type="match status" value="1"/>
</dbReference>
<dbReference type="GO" id="GO:0051539">
    <property type="term" value="F:4 iron, 4 sulfur cluster binding"/>
    <property type="evidence" value="ECO:0007669"/>
    <property type="project" value="UniProtKB-KW"/>
</dbReference>
<dbReference type="SMART" id="SM00926">
    <property type="entry name" value="Molybdop_Fe4S4"/>
    <property type="match status" value="1"/>
</dbReference>
<keyword evidence="7" id="KW-1185">Reference proteome</keyword>
<evidence type="ECO:0000313" key="6">
    <source>
        <dbReference type="EMBL" id="TQB69097.1"/>
    </source>
</evidence>
<keyword evidence="2" id="KW-0479">Metal-binding</keyword>
<feature type="domain" description="4Fe-4S Mo/W bis-MGD-type" evidence="5">
    <location>
        <begin position="36"/>
        <end position="92"/>
    </location>
</feature>